<evidence type="ECO:0000313" key="1">
    <source>
        <dbReference type="EMBL" id="TDT91015.1"/>
    </source>
</evidence>
<comment type="caution">
    <text evidence="1">The sequence shown here is derived from an EMBL/GenBank/DDBJ whole genome shotgun (WGS) entry which is preliminary data.</text>
</comment>
<dbReference type="RefSeq" id="WP_133987175.1">
    <property type="nucleotide sequence ID" value="NZ_CP014206.1"/>
</dbReference>
<dbReference type="Proteomes" id="UP000295506">
    <property type="component" value="Unassembled WGS sequence"/>
</dbReference>
<reference evidence="1 2" key="1">
    <citation type="submission" date="2019-03" db="EMBL/GenBank/DDBJ databases">
        <title>Genomic Encyclopedia of Type Strains, Phase IV (KMG-IV): sequencing the most valuable type-strain genomes for metagenomic binning, comparative biology and taxonomic classification.</title>
        <authorList>
            <person name="Goeker M."/>
        </authorList>
    </citation>
    <scope>NUCLEOTIDE SEQUENCE [LARGE SCALE GENOMIC DNA]</scope>
    <source>
        <strain evidence="1 2">DSM 101483</strain>
    </source>
</reference>
<proteinExistence type="predicted"/>
<gene>
    <name evidence="1" type="ORF">EDC59_102450</name>
</gene>
<protein>
    <submittedName>
        <fullName evidence="1">Uncharacterized protein</fullName>
    </submittedName>
</protein>
<dbReference type="AlphaFoldDB" id="A0AA94PRH7"/>
<name>A0AA94PRH7_9BACT</name>
<evidence type="ECO:0000313" key="2">
    <source>
        <dbReference type="Proteomes" id="UP000295506"/>
    </source>
</evidence>
<sequence length="579" mass="64799">MVDGNILDKAKAAIPELLSVSNISKVISIDDYYSSGPVVDDVVAAQRVIPLRVLSDIAPDFENVSEDSQIRAMRFRQYYEGLDVEKAESLGKAVVQAAHEINGQEPNDSMYLSTLHELFSEDILTTLSPSEWDRQADTLLGSGIRGKVLLLFDQDLANAGARYDEGIAYISSMLSGEYSSKVVCGLLTHTVTEEGQQQAWEEFATKYGLNKDKFIVIAKRWLDPNPLGFTNMLKLLTISPFFTSMKAKVKEILEAATSTAADEINKISVVDFDHIIFKVPQQEGMWEPDMLFRLHSLFHRSEARKLAYEDPELVEMANTLRKVSHLPEDSDLLPLSNAWEIQRREIFEQGGYINRLHLPIELGDIFEVTAGGGAVRQYILLAQPCDLAIRSSGVRSPEQDRFPLVKIAKANGELDQYSAPLQYFTTSPDDNYAVKLKYPQYVRSTILDLCSFTKTGEASIDIGSMAPEGMIPSLEKRYSIVSNNLKKEVNKYSVLWPNDADNGNRKNIKSEIFKKIGPLLLQGDLFKANFALGENMSLTFNCKRIARLNRKHAYALLMSFAACLGRAALDRDFGHPTNQ</sequence>
<organism evidence="1 2">
    <name type="scientific">Pseudodesulfovibrio indicus</name>
    <dbReference type="NCBI Taxonomy" id="1716143"/>
    <lineage>
        <taxon>Bacteria</taxon>
        <taxon>Pseudomonadati</taxon>
        <taxon>Thermodesulfobacteriota</taxon>
        <taxon>Desulfovibrionia</taxon>
        <taxon>Desulfovibrionales</taxon>
        <taxon>Desulfovibrionaceae</taxon>
    </lineage>
</organism>
<dbReference type="EMBL" id="SOBK01000002">
    <property type="protein sequence ID" value="TDT91015.1"/>
    <property type="molecule type" value="Genomic_DNA"/>
</dbReference>
<accession>A0AA94PRH7</accession>